<feature type="compositionally biased region" description="Low complexity" evidence="1">
    <location>
        <begin position="166"/>
        <end position="175"/>
    </location>
</feature>
<dbReference type="Pfam" id="PF12237">
    <property type="entry name" value="PCIF1_WW"/>
    <property type="match status" value="1"/>
</dbReference>
<dbReference type="GO" id="GO:0099122">
    <property type="term" value="F:RNA polymerase II C-terminal domain binding"/>
    <property type="evidence" value="ECO:0007669"/>
    <property type="project" value="InterPro"/>
</dbReference>
<dbReference type="EMBL" id="CAKOGP040000169">
    <property type="protein sequence ID" value="CAJ1931638.1"/>
    <property type="molecule type" value="Genomic_DNA"/>
</dbReference>
<feature type="region of interest" description="Disordered" evidence="1">
    <location>
        <begin position="1"/>
        <end position="49"/>
    </location>
</feature>
<dbReference type="InterPro" id="IPR039881">
    <property type="entry name" value="PCIF1-like"/>
</dbReference>
<accession>A0AAD2CHV4</accession>
<dbReference type="PANTHER" id="PTHR21727:SF0">
    <property type="entry name" value="MRNA (2'-O-METHYLADENOSINE-N(6)-)-METHYLTRANSFERASE"/>
    <property type="match status" value="1"/>
</dbReference>
<evidence type="ECO:0000313" key="4">
    <source>
        <dbReference type="Proteomes" id="UP001295423"/>
    </source>
</evidence>
<organism evidence="3 4">
    <name type="scientific">Cylindrotheca closterium</name>
    <dbReference type="NCBI Taxonomy" id="2856"/>
    <lineage>
        <taxon>Eukaryota</taxon>
        <taxon>Sar</taxon>
        <taxon>Stramenopiles</taxon>
        <taxon>Ochrophyta</taxon>
        <taxon>Bacillariophyta</taxon>
        <taxon>Bacillariophyceae</taxon>
        <taxon>Bacillariophycidae</taxon>
        <taxon>Bacillariales</taxon>
        <taxon>Bacillariaceae</taxon>
        <taxon>Cylindrotheca</taxon>
    </lineage>
</organism>
<gene>
    <name evidence="3" type="ORF">CYCCA115_LOCUS2477</name>
</gene>
<proteinExistence type="predicted"/>
<feature type="compositionally biased region" description="Gly residues" evidence="1">
    <location>
        <begin position="552"/>
        <end position="561"/>
    </location>
</feature>
<feature type="region of interest" description="Disordered" evidence="1">
    <location>
        <begin position="542"/>
        <end position="604"/>
    </location>
</feature>
<dbReference type="GO" id="GO:0016422">
    <property type="term" value="F:mRNA (2'-O-methyladenosine-N6-)-methyltransferase activity"/>
    <property type="evidence" value="ECO:0007669"/>
    <property type="project" value="InterPro"/>
</dbReference>
<comment type="caution">
    <text evidence="3">The sequence shown here is derived from an EMBL/GenBank/DDBJ whole genome shotgun (WGS) entry which is preliminary data.</text>
</comment>
<feature type="region of interest" description="Disordered" evidence="1">
    <location>
        <begin position="200"/>
        <end position="223"/>
    </location>
</feature>
<feature type="compositionally biased region" description="Low complexity" evidence="1">
    <location>
        <begin position="578"/>
        <end position="596"/>
    </location>
</feature>
<dbReference type="Proteomes" id="UP001295423">
    <property type="component" value="Unassembled WGS sequence"/>
</dbReference>
<evidence type="ECO:0000256" key="1">
    <source>
        <dbReference type="SAM" id="MobiDB-lite"/>
    </source>
</evidence>
<evidence type="ECO:0000313" key="3">
    <source>
        <dbReference type="EMBL" id="CAJ1931638.1"/>
    </source>
</evidence>
<dbReference type="InterPro" id="IPR022035">
    <property type="entry name" value="PCIF1_WW"/>
</dbReference>
<evidence type="ECO:0000259" key="2">
    <source>
        <dbReference type="Pfam" id="PF12237"/>
    </source>
</evidence>
<sequence>MPPPHPRSIWNPAAEIPSTTQVRPCSSYEDDDDHHHHHHHHQETTNDAACFPEQEAARMAALKRLRHKLVTQCAKQQHNAKPPTLAMERWLSRESLQRELSTTTTKEDGVIKDPILPSTGIVDDGLVKDLSRNMEYTEAQSIAETLASDAKTAAERISKLSGTRESSSPSSSNNNTAVKAELKACTKALKKASKAVQKNLQTNGNDDSDESSSSSSSNELQKSLTALHEATQQLDTCRQKIQRIQDYATNKNIVLDNSRRPGICDVMLLQADGTPKKPYLTISMNHLIKFVQLWQFQNHSTSSKVSKMISPKSIAQSPMTAIMEMPDGSSFLRYLYCCLSRYEMIKGAGYQCAMPPIAFDAANMELGLGTTVECFASPFNCRYKHYCSAFPDLERKFGSLGSFFDDSSFFPSNGSFEANPPFVPELMWAMNAKLERILSHENAKALSFLVIVPVWGANGIGNVEELEASKYCVASSRIAAADHSFCDGAQHKALKQELRPSSWDTAVILLQTPQGSEEWPVSQSKLESVFCAALKKSKTRSSLADWERRGVGKGGSGGGGTSTSTNRHHHQEGNTKRPYSSTTTTAPSSSISPRSSFRGKKTKF</sequence>
<keyword evidence="4" id="KW-1185">Reference proteome</keyword>
<feature type="domain" description="PCIF1 WW" evidence="2">
    <location>
        <begin position="326"/>
        <end position="488"/>
    </location>
</feature>
<feature type="region of interest" description="Disordered" evidence="1">
    <location>
        <begin position="157"/>
        <end position="177"/>
    </location>
</feature>
<reference evidence="3" key="1">
    <citation type="submission" date="2023-08" db="EMBL/GenBank/DDBJ databases">
        <authorList>
            <person name="Audoor S."/>
            <person name="Bilcke G."/>
        </authorList>
    </citation>
    <scope>NUCLEOTIDE SEQUENCE</scope>
</reference>
<protein>
    <recommendedName>
        <fullName evidence="2">PCIF1 WW domain-containing protein</fullName>
    </recommendedName>
</protein>
<dbReference type="PANTHER" id="PTHR21727">
    <property type="entry name" value="PHOSPHORYLATED CTD INTERACTING FACTOR 1"/>
    <property type="match status" value="1"/>
</dbReference>
<dbReference type="AlphaFoldDB" id="A0AAD2CHV4"/>
<name>A0AAD2CHV4_9STRA</name>